<protein>
    <submittedName>
        <fullName evidence="1">Uncharacterized protein</fullName>
    </submittedName>
</protein>
<gene>
    <name evidence="1" type="ORF">PITCH_A400017</name>
</gene>
<reference evidence="1" key="1">
    <citation type="submission" date="2018-01" db="EMBL/GenBank/DDBJ databases">
        <authorList>
            <person name="Regsiter A."/>
            <person name="William W."/>
        </authorList>
    </citation>
    <scope>NUCLEOTIDE SEQUENCE</scope>
    <source>
        <strain evidence="1">TRIP AH-1</strain>
    </source>
</reference>
<accession>A0A445N039</accession>
<organism evidence="1">
    <name type="scientific">uncultured Desulfobacterium sp</name>
    <dbReference type="NCBI Taxonomy" id="201089"/>
    <lineage>
        <taxon>Bacteria</taxon>
        <taxon>Pseudomonadati</taxon>
        <taxon>Thermodesulfobacteriota</taxon>
        <taxon>Desulfobacteria</taxon>
        <taxon>Desulfobacterales</taxon>
        <taxon>Desulfobacteriaceae</taxon>
        <taxon>Desulfobacterium</taxon>
        <taxon>environmental samples</taxon>
    </lineage>
</organism>
<proteinExistence type="predicted"/>
<name>A0A445N039_9BACT</name>
<dbReference type="EMBL" id="OJIN01000182">
    <property type="protein sequence ID" value="SPD74982.1"/>
    <property type="molecule type" value="Genomic_DNA"/>
</dbReference>
<evidence type="ECO:0000313" key="1">
    <source>
        <dbReference type="EMBL" id="SPD74982.1"/>
    </source>
</evidence>
<sequence length="97" mass="11560">MDRRVKVLRNKMQRYNEWEADNRRMLPIENRLEQFAALYDLKNMYADETVNQLHEEHLNSLINITGRLKKYNLMIRPGQQNVNVCPCMSVADPARIL</sequence>
<dbReference type="AlphaFoldDB" id="A0A445N039"/>